<protein>
    <submittedName>
        <fullName evidence="1">Uncharacterized protein</fullName>
    </submittedName>
</protein>
<accession>A8RAD3</accession>
<organism evidence="1 2">
    <name type="scientific">Amedibacillus dolichus DSM 3991</name>
    <dbReference type="NCBI Taxonomy" id="428127"/>
    <lineage>
        <taxon>Bacteria</taxon>
        <taxon>Bacillati</taxon>
        <taxon>Bacillota</taxon>
        <taxon>Erysipelotrichia</taxon>
        <taxon>Erysipelotrichales</taxon>
        <taxon>Erysipelotrichaceae</taxon>
        <taxon>Amedibacillus</taxon>
    </lineage>
</organism>
<comment type="caution">
    <text evidence="1">The sequence shown here is derived from an EMBL/GenBank/DDBJ whole genome shotgun (WGS) entry which is preliminary data.</text>
</comment>
<evidence type="ECO:0000313" key="1">
    <source>
        <dbReference type="EMBL" id="EDP11600.1"/>
    </source>
</evidence>
<proteinExistence type="predicted"/>
<reference evidence="1 2" key="2">
    <citation type="submission" date="2007-09" db="EMBL/GenBank/DDBJ databases">
        <authorList>
            <person name="Fulton L."/>
            <person name="Clifton S."/>
            <person name="Fulton B."/>
            <person name="Xu J."/>
            <person name="Minx P."/>
            <person name="Pepin K.H."/>
            <person name="Johnson M."/>
            <person name="Thiruvilangam P."/>
            <person name="Bhonagiri V."/>
            <person name="Nash W.E."/>
            <person name="Mardis E.R."/>
            <person name="Wilson R.K."/>
        </authorList>
    </citation>
    <scope>NUCLEOTIDE SEQUENCE [LARGE SCALE GENOMIC DNA]</scope>
    <source>
        <strain evidence="1 2">DSM 3991</strain>
    </source>
</reference>
<name>A8RAD3_9FIRM</name>
<dbReference type="HOGENOM" id="CLU_3409335_0_0_9"/>
<sequence length="29" mass="3395">MRKIGIYKDIEKRISVAYNKKVNVKGETL</sequence>
<reference evidence="1 2" key="1">
    <citation type="submission" date="2007-09" db="EMBL/GenBank/DDBJ databases">
        <title>Draft genome sequence of Eubacterium dolichum (DSM 3991).</title>
        <authorList>
            <person name="Sudarsanam P."/>
            <person name="Ley R."/>
            <person name="Guruge J."/>
            <person name="Turnbaugh P.J."/>
            <person name="Mahowald M."/>
            <person name="Liep D."/>
            <person name="Gordon J."/>
        </authorList>
    </citation>
    <scope>NUCLEOTIDE SEQUENCE [LARGE SCALE GENOMIC DNA]</scope>
    <source>
        <strain evidence="1 2">DSM 3991</strain>
    </source>
</reference>
<evidence type="ECO:0000313" key="2">
    <source>
        <dbReference type="Proteomes" id="UP000004090"/>
    </source>
</evidence>
<dbReference type="Proteomes" id="UP000004090">
    <property type="component" value="Unassembled WGS sequence"/>
</dbReference>
<gene>
    <name evidence="1" type="ORF">EUBDOL_00778</name>
</gene>
<dbReference type="EMBL" id="ABAW02000018">
    <property type="protein sequence ID" value="EDP11600.1"/>
    <property type="molecule type" value="Genomic_DNA"/>
</dbReference>
<dbReference type="AlphaFoldDB" id="A8RAD3"/>